<dbReference type="Pfam" id="PF13763">
    <property type="entry name" value="DUF4167"/>
    <property type="match status" value="1"/>
</dbReference>
<comment type="caution">
    <text evidence="4">The sequence shown here is derived from an EMBL/GenBank/DDBJ whole genome shotgun (WGS) entry which is preliminary data.</text>
</comment>
<feature type="region of interest" description="Disordered" evidence="1">
    <location>
        <begin position="84"/>
        <end position="283"/>
    </location>
</feature>
<dbReference type="OrthoDB" id="9816310at2"/>
<accession>A0A6I4UIY7</accession>
<protein>
    <submittedName>
        <fullName evidence="4">DUF4167 domain-containing protein</fullName>
    </submittedName>
</protein>
<evidence type="ECO:0000256" key="1">
    <source>
        <dbReference type="SAM" id="MobiDB-lite"/>
    </source>
</evidence>
<evidence type="ECO:0000313" key="6">
    <source>
        <dbReference type="Proteomes" id="UP000548685"/>
    </source>
</evidence>
<feature type="compositionally biased region" description="Basic and acidic residues" evidence="1">
    <location>
        <begin position="111"/>
        <end position="134"/>
    </location>
</feature>
<feature type="compositionally biased region" description="Acidic residues" evidence="1">
    <location>
        <begin position="97"/>
        <end position="108"/>
    </location>
</feature>
<evidence type="ECO:0000259" key="2">
    <source>
        <dbReference type="Pfam" id="PF13763"/>
    </source>
</evidence>
<feature type="compositionally biased region" description="Basic and acidic residues" evidence="1">
    <location>
        <begin position="148"/>
        <end position="172"/>
    </location>
</feature>
<feature type="compositionally biased region" description="Basic and acidic residues" evidence="1">
    <location>
        <begin position="84"/>
        <end position="96"/>
    </location>
</feature>
<keyword evidence="6" id="KW-1185">Reference proteome</keyword>
<dbReference type="InterPro" id="IPR025430">
    <property type="entry name" value="DUF4167"/>
</dbReference>
<evidence type="ECO:0000313" key="3">
    <source>
        <dbReference type="EMBL" id="MBB3774791.1"/>
    </source>
</evidence>
<feature type="compositionally biased region" description="Basic and acidic residues" evidence="1">
    <location>
        <begin position="180"/>
        <end position="240"/>
    </location>
</feature>
<feature type="domain" description="DUF4167" evidence="2">
    <location>
        <begin position="6"/>
        <end position="81"/>
    </location>
</feature>
<dbReference type="RefSeq" id="WP_160759692.1">
    <property type="nucleotide sequence ID" value="NZ_BAAADZ010000002.1"/>
</dbReference>
<organism evidence="4 5">
    <name type="scientific">Erythrobacter ramosus</name>
    <dbReference type="NCBI Taxonomy" id="35811"/>
    <lineage>
        <taxon>Bacteria</taxon>
        <taxon>Pseudomonadati</taxon>
        <taxon>Pseudomonadota</taxon>
        <taxon>Alphaproteobacteria</taxon>
        <taxon>Sphingomonadales</taxon>
        <taxon>Erythrobacteraceae</taxon>
        <taxon>Erythrobacter/Porphyrobacter group</taxon>
        <taxon>Erythrobacter</taxon>
    </lineage>
</organism>
<reference evidence="4 5" key="1">
    <citation type="submission" date="2019-12" db="EMBL/GenBank/DDBJ databases">
        <title>Genomic-based taxomic classification of the family Erythrobacteraceae.</title>
        <authorList>
            <person name="Xu L."/>
        </authorList>
    </citation>
    <scope>NUCLEOTIDE SEQUENCE [LARGE SCALE GENOMIC DNA]</scope>
    <source>
        <strain evidence="4 5">JCM 10282</strain>
    </source>
</reference>
<feature type="region of interest" description="Disordered" evidence="1">
    <location>
        <begin position="1"/>
        <end position="36"/>
    </location>
</feature>
<sequence>MNNNNNNNRNNRRRGRGNRNQSGNGAQLNRIDSRARGNAPQMLDKYKKLAQDAHHNGDRVQMEYYLQFADHYFRVIADNKARVDEQRGGPRRNDERDQAEEYGDDDIDFGSGRRNEQPTRSRYEQLDNAPRSDMDEGEPGQEGESFLNDDRDNGRDDGRNDDRNDDRGDRQPNARRQPRKPREGAREGGRDDNRQDRSDRAPRAARPERTERPERSESRPERAEAPRAEKPVEPRAEKPVRARRPRKVADDDRAVIDSSILPPSIRGDDGGSGETGGALETVE</sequence>
<dbReference type="EMBL" id="WTYB01000001">
    <property type="protein sequence ID" value="MXP37567.1"/>
    <property type="molecule type" value="Genomic_DNA"/>
</dbReference>
<dbReference type="EMBL" id="JACICE010000001">
    <property type="protein sequence ID" value="MBB3774791.1"/>
    <property type="molecule type" value="Genomic_DNA"/>
</dbReference>
<dbReference type="AlphaFoldDB" id="A0A6I4UIY7"/>
<reference evidence="3 6" key="2">
    <citation type="submission" date="2020-08" db="EMBL/GenBank/DDBJ databases">
        <title>Genomic Encyclopedia of Type Strains, Phase IV (KMG-IV): sequencing the most valuable type-strain genomes for metagenomic binning, comparative biology and taxonomic classification.</title>
        <authorList>
            <person name="Goeker M."/>
        </authorList>
    </citation>
    <scope>NUCLEOTIDE SEQUENCE [LARGE SCALE GENOMIC DNA]</scope>
    <source>
        <strain evidence="3 6">DSM 8510</strain>
    </source>
</reference>
<dbReference type="Proteomes" id="UP000548685">
    <property type="component" value="Unassembled WGS sequence"/>
</dbReference>
<proteinExistence type="predicted"/>
<name>A0A6I4UIY7_9SPHN</name>
<evidence type="ECO:0000313" key="5">
    <source>
        <dbReference type="Proteomes" id="UP000430021"/>
    </source>
</evidence>
<gene>
    <name evidence="3" type="ORF">FHS52_000734</name>
    <name evidence="4" type="ORF">GRI59_02920</name>
</gene>
<evidence type="ECO:0000313" key="4">
    <source>
        <dbReference type="EMBL" id="MXP37567.1"/>
    </source>
</evidence>
<dbReference type="Proteomes" id="UP000430021">
    <property type="component" value="Unassembled WGS sequence"/>
</dbReference>